<dbReference type="GO" id="GO:0006935">
    <property type="term" value="P:chemotaxis"/>
    <property type="evidence" value="ECO:0007669"/>
    <property type="project" value="UniProtKB-KW"/>
</dbReference>
<comment type="subcellular location">
    <subcellularLocation>
        <location evidence="1">Cell membrane</location>
        <topology evidence="1">Multi-pass membrane protein</topology>
    </subcellularLocation>
</comment>
<dbReference type="CDD" id="cd06225">
    <property type="entry name" value="HAMP"/>
    <property type="match status" value="1"/>
</dbReference>
<evidence type="ECO:0000256" key="8">
    <source>
        <dbReference type="ARBA" id="ARBA00023224"/>
    </source>
</evidence>
<sequence>MISKLSFFRKSINLKFIVYFLLVGLIPLIIMSYMMYQSSSNEIVAKEREAMESQTVSTVDGMEQWLEKRLDEIKIVASSEALQSDRLESKLQLMNVIKNQDDSYETVVFTGADGIVQAHTNEEHIGVLDLSDREYFQNGMAGQDTISSVLISNATGNRIVVVATPVLSSSEETLGVMSASINFEQLIEQYLHGDQFNQHEVIFIDDQNTIQAHPNDELIGITVEESGIESDLVSLFATGKEESGTSITRVDGEEMVISYAPIEKAGYGIYLLTPLSSVLAATDHIQMITIMIMAVFTVIIVLFAIWIARSMSRPIRLITSHVQTIASGDLTSSDLQIKRQDEIGILAHNVNQMATNLKEVIHQVGDSADRVAASSQQLSASSEEVSRSSEQISESIQQVASGSEKQSSGVNESTLSLEEVSSSVQQIAEASVQITESANSTIEKAKEGGQSVENNVETMNKIHESVTDSVQITKMLAERSKEINNILDVITSIAEQTNLLALNAAIEAARAGEHGKGFAVVADEVRKLAESSQHSSQQISEIVVEIQKEMDRTSTAMNGVMEEVKDGLTVANETKTHFQEIIQSTNQVAEQIESMAATSEEISAEVEQVSASFNEIAVIAENTSDSAQDVAAASEEQLATMEEVTSSAQYLSQMATDLRELLSKFKV</sequence>
<dbReference type="SUPFAM" id="SSF103190">
    <property type="entry name" value="Sensory domain-like"/>
    <property type="match status" value="1"/>
</dbReference>
<dbReference type="SMART" id="SM00283">
    <property type="entry name" value="MA"/>
    <property type="match status" value="1"/>
</dbReference>
<dbReference type="CDD" id="cd12914">
    <property type="entry name" value="PDC1_DGC_like"/>
    <property type="match status" value="1"/>
</dbReference>
<evidence type="ECO:0000256" key="12">
    <source>
        <dbReference type="SAM" id="MobiDB-lite"/>
    </source>
</evidence>
<feature type="transmembrane region" description="Helical" evidence="13">
    <location>
        <begin position="12"/>
        <end position="36"/>
    </location>
</feature>
<evidence type="ECO:0000259" key="15">
    <source>
        <dbReference type="PROSITE" id="PS50885"/>
    </source>
</evidence>
<feature type="region of interest" description="Disordered" evidence="12">
    <location>
        <begin position="372"/>
        <end position="414"/>
    </location>
</feature>
<evidence type="ECO:0000256" key="5">
    <source>
        <dbReference type="ARBA" id="ARBA00022692"/>
    </source>
</evidence>
<evidence type="ECO:0000256" key="11">
    <source>
        <dbReference type="PROSITE-ProRule" id="PRU00284"/>
    </source>
</evidence>
<gene>
    <name evidence="16" type="ORF">AMD02_00260</name>
</gene>
<evidence type="ECO:0000259" key="14">
    <source>
        <dbReference type="PROSITE" id="PS50111"/>
    </source>
</evidence>
<dbReference type="CDD" id="cd11386">
    <property type="entry name" value="MCP_signal"/>
    <property type="match status" value="1"/>
</dbReference>
<accession>A0A0M0KFX6</accession>
<evidence type="ECO:0000313" key="16">
    <source>
        <dbReference type="EMBL" id="KOO37452.1"/>
    </source>
</evidence>
<proteinExistence type="inferred from homology"/>
<keyword evidence="2" id="KW-1003">Cell membrane</keyword>
<dbReference type="Pfam" id="PF00672">
    <property type="entry name" value="HAMP"/>
    <property type="match status" value="1"/>
</dbReference>
<dbReference type="AlphaFoldDB" id="A0A0M0KFX6"/>
<keyword evidence="6 13" id="KW-1133">Transmembrane helix</keyword>
<dbReference type="InterPro" id="IPR003660">
    <property type="entry name" value="HAMP_dom"/>
</dbReference>
<protein>
    <submittedName>
        <fullName evidence="16">Chemotaxis protein</fullName>
    </submittedName>
</protein>
<name>A0A0M0KFX6_ALKHA</name>
<keyword evidence="3" id="KW-0488">Methylation</keyword>
<feature type="compositionally biased region" description="Low complexity" evidence="12">
    <location>
        <begin position="372"/>
        <end position="401"/>
    </location>
</feature>
<evidence type="ECO:0000256" key="13">
    <source>
        <dbReference type="SAM" id="Phobius"/>
    </source>
</evidence>
<evidence type="ECO:0000256" key="10">
    <source>
        <dbReference type="ARBA" id="ARBA00058128"/>
    </source>
</evidence>
<dbReference type="InterPro" id="IPR029151">
    <property type="entry name" value="Sensor-like_sf"/>
</dbReference>
<dbReference type="FunFam" id="1.10.287.950:FF:000003">
    <property type="entry name" value="Methyl-accepting chemotaxis protein"/>
    <property type="match status" value="1"/>
</dbReference>
<evidence type="ECO:0000256" key="1">
    <source>
        <dbReference type="ARBA" id="ARBA00004651"/>
    </source>
</evidence>
<dbReference type="PANTHER" id="PTHR32089:SF112">
    <property type="entry name" value="LYSOZYME-LIKE PROTEIN-RELATED"/>
    <property type="match status" value="1"/>
</dbReference>
<organism evidence="16">
    <name type="scientific">Halalkalibacterium halodurans</name>
    <name type="common">Bacillus halodurans</name>
    <dbReference type="NCBI Taxonomy" id="86665"/>
    <lineage>
        <taxon>Bacteria</taxon>
        <taxon>Bacillati</taxon>
        <taxon>Bacillota</taxon>
        <taxon>Bacilli</taxon>
        <taxon>Bacillales</taxon>
        <taxon>Bacillaceae</taxon>
        <taxon>Halalkalibacterium (ex Joshi et al. 2022)</taxon>
    </lineage>
</organism>
<feature type="domain" description="HAMP" evidence="15">
    <location>
        <begin position="309"/>
        <end position="362"/>
    </location>
</feature>
<evidence type="ECO:0000256" key="9">
    <source>
        <dbReference type="ARBA" id="ARBA00029447"/>
    </source>
</evidence>
<keyword evidence="4" id="KW-0145">Chemotaxis</keyword>
<dbReference type="PANTHER" id="PTHR32089">
    <property type="entry name" value="METHYL-ACCEPTING CHEMOTAXIS PROTEIN MCPB"/>
    <property type="match status" value="1"/>
</dbReference>
<dbReference type="SUPFAM" id="SSF58104">
    <property type="entry name" value="Methyl-accepting chemotaxis protein (MCP) signaling domain"/>
    <property type="match status" value="1"/>
</dbReference>
<dbReference type="InterPro" id="IPR033479">
    <property type="entry name" value="dCache_1"/>
</dbReference>
<dbReference type="Pfam" id="PF00015">
    <property type="entry name" value="MCPsignal"/>
    <property type="match status" value="1"/>
</dbReference>
<dbReference type="SMART" id="SM00304">
    <property type="entry name" value="HAMP"/>
    <property type="match status" value="1"/>
</dbReference>
<dbReference type="RefSeq" id="WP_053430050.1">
    <property type="nucleotide sequence ID" value="NZ_LILD02000016.1"/>
</dbReference>
<dbReference type="PROSITE" id="PS50885">
    <property type="entry name" value="HAMP"/>
    <property type="match status" value="1"/>
</dbReference>
<keyword evidence="5 13" id="KW-0812">Transmembrane</keyword>
<comment type="caution">
    <text evidence="16">The sequence shown here is derived from an EMBL/GenBank/DDBJ whole genome shotgun (WGS) entry which is preliminary data.</text>
</comment>
<dbReference type="PATRIC" id="fig|136160.3.peg.221"/>
<evidence type="ECO:0000256" key="6">
    <source>
        <dbReference type="ARBA" id="ARBA00022989"/>
    </source>
</evidence>
<reference evidence="16" key="1">
    <citation type="submission" date="2015-08" db="EMBL/GenBank/DDBJ databases">
        <title>Complete DNA Sequence of Pseudomonas syringae pv. actinidiae, the Causal Agent of Kiwifruit Canker Disease.</title>
        <authorList>
            <person name="Rikkerink E.H.A."/>
            <person name="Fineran P.C."/>
        </authorList>
    </citation>
    <scope>NUCLEOTIDE SEQUENCE</scope>
    <source>
        <strain evidence="16">DSM 13666</strain>
    </source>
</reference>
<feature type="transmembrane region" description="Helical" evidence="13">
    <location>
        <begin position="287"/>
        <end position="308"/>
    </location>
</feature>
<dbReference type="Gene3D" id="1.10.287.950">
    <property type="entry name" value="Methyl-accepting chemotaxis protein"/>
    <property type="match status" value="1"/>
</dbReference>
<dbReference type="Pfam" id="PF02743">
    <property type="entry name" value="dCache_1"/>
    <property type="match status" value="1"/>
</dbReference>
<comment type="function">
    <text evidence="10">Chemotactic-signal transducers respond to changes in the concentration of attractants and repellents in the environment, transduce a signal from the outside to the inside of the cell, and facilitate sensory adaptation through the variation of the level of methylation.</text>
</comment>
<dbReference type="GO" id="GO:0007165">
    <property type="term" value="P:signal transduction"/>
    <property type="evidence" value="ECO:0007669"/>
    <property type="project" value="UniProtKB-KW"/>
</dbReference>
<keyword evidence="7 13" id="KW-0472">Membrane</keyword>
<dbReference type="EMBL" id="LILD01000001">
    <property type="protein sequence ID" value="KOO37452.1"/>
    <property type="molecule type" value="Genomic_DNA"/>
</dbReference>
<dbReference type="Gene3D" id="3.30.450.20">
    <property type="entry name" value="PAS domain"/>
    <property type="match status" value="1"/>
</dbReference>
<evidence type="ECO:0000256" key="7">
    <source>
        <dbReference type="ARBA" id="ARBA00023136"/>
    </source>
</evidence>
<comment type="similarity">
    <text evidence="9">Belongs to the methyl-accepting chemotaxis (MCP) protein family.</text>
</comment>
<dbReference type="PROSITE" id="PS50111">
    <property type="entry name" value="CHEMOTAXIS_TRANSDUC_2"/>
    <property type="match status" value="1"/>
</dbReference>
<dbReference type="Gene3D" id="6.10.340.10">
    <property type="match status" value="1"/>
</dbReference>
<dbReference type="GO" id="GO:0005886">
    <property type="term" value="C:plasma membrane"/>
    <property type="evidence" value="ECO:0007669"/>
    <property type="project" value="UniProtKB-SubCell"/>
</dbReference>
<evidence type="ECO:0000256" key="3">
    <source>
        <dbReference type="ARBA" id="ARBA00022481"/>
    </source>
</evidence>
<feature type="compositionally biased region" description="Polar residues" evidence="12">
    <location>
        <begin position="403"/>
        <end position="414"/>
    </location>
</feature>
<keyword evidence="8 11" id="KW-0807">Transducer</keyword>
<evidence type="ECO:0000256" key="4">
    <source>
        <dbReference type="ARBA" id="ARBA00022500"/>
    </source>
</evidence>
<feature type="domain" description="Methyl-accepting transducer" evidence="14">
    <location>
        <begin position="381"/>
        <end position="617"/>
    </location>
</feature>
<dbReference type="InterPro" id="IPR004089">
    <property type="entry name" value="MCPsignal_dom"/>
</dbReference>
<evidence type="ECO:0000256" key="2">
    <source>
        <dbReference type="ARBA" id="ARBA00022475"/>
    </source>
</evidence>